<evidence type="ECO:0000256" key="3">
    <source>
        <dbReference type="ARBA" id="ARBA00004763"/>
    </source>
</evidence>
<keyword evidence="8 9" id="KW-0289">Folate biosynthesis</keyword>
<keyword evidence="6 9" id="KW-0479">Metal-binding</keyword>
<organism evidence="11 12">
    <name type="scientific">Flavobacterium agricola</name>
    <dbReference type="NCBI Taxonomy" id="2870839"/>
    <lineage>
        <taxon>Bacteria</taxon>
        <taxon>Pseudomonadati</taxon>
        <taxon>Bacteroidota</taxon>
        <taxon>Flavobacteriia</taxon>
        <taxon>Flavobacteriales</taxon>
        <taxon>Flavobacteriaceae</taxon>
        <taxon>Flavobacterium</taxon>
    </lineage>
</organism>
<evidence type="ECO:0000256" key="9">
    <source>
        <dbReference type="RuleBase" id="RU361205"/>
    </source>
</evidence>
<keyword evidence="12" id="KW-1185">Reference proteome</keyword>
<evidence type="ECO:0000256" key="6">
    <source>
        <dbReference type="ARBA" id="ARBA00022723"/>
    </source>
</evidence>
<dbReference type="InterPro" id="IPR000489">
    <property type="entry name" value="Pterin-binding_dom"/>
</dbReference>
<dbReference type="InterPro" id="IPR006390">
    <property type="entry name" value="DHP_synth_dom"/>
</dbReference>
<keyword evidence="5 9" id="KW-0808">Transferase</keyword>
<dbReference type="PANTHER" id="PTHR20941:SF1">
    <property type="entry name" value="FOLIC ACID SYNTHESIS PROTEIN FOL1"/>
    <property type="match status" value="1"/>
</dbReference>
<comment type="pathway">
    <text evidence="3 9">Cofactor biosynthesis; tetrahydrofolate biosynthesis; 7,8-dihydrofolate from 2-amino-4-hydroxy-6-hydroxymethyl-7,8-dihydropteridine diphosphate and 4-aminobenzoate: step 1/2.</text>
</comment>
<dbReference type="PROSITE" id="PS00793">
    <property type="entry name" value="DHPS_2"/>
    <property type="match status" value="1"/>
</dbReference>
<accession>A0ABY6M4Q0</accession>
<dbReference type="RefSeq" id="WP_264434681.1">
    <property type="nucleotide sequence ID" value="NZ_CP081495.1"/>
</dbReference>
<protein>
    <recommendedName>
        <fullName evidence="4 9">Dihydropteroate synthase</fullName>
        <shortName evidence="9">DHPS</shortName>
        <ecNumber evidence="4 9">2.5.1.15</ecNumber>
    </recommendedName>
    <alternativeName>
        <fullName evidence="9">Dihydropteroate pyrophosphorylase</fullName>
    </alternativeName>
</protein>
<dbReference type="CDD" id="cd00739">
    <property type="entry name" value="DHPS"/>
    <property type="match status" value="1"/>
</dbReference>
<dbReference type="EMBL" id="CP081495">
    <property type="protein sequence ID" value="UYW02183.1"/>
    <property type="molecule type" value="Genomic_DNA"/>
</dbReference>
<comment type="catalytic activity">
    <reaction evidence="1">
        <text>(7,8-dihydropterin-6-yl)methyl diphosphate + 4-aminobenzoate = 7,8-dihydropteroate + diphosphate</text>
        <dbReference type="Rhea" id="RHEA:19949"/>
        <dbReference type="ChEBI" id="CHEBI:17836"/>
        <dbReference type="ChEBI" id="CHEBI:17839"/>
        <dbReference type="ChEBI" id="CHEBI:33019"/>
        <dbReference type="ChEBI" id="CHEBI:72950"/>
        <dbReference type="EC" id="2.5.1.15"/>
    </reaction>
</comment>
<sequence>MRTTINCKGKLMSFDEPKVMGILNITPDSFFDGGKYKSDADFLNQTEKMLTEGAAIIDVGAYSSRPDAVFVSEQEEIERLIPIVSAITQRFPEAVLSIDTFRAQVAQAAIDAGAAIINDIAAGLLDDNMLAVVGKNKVPYIMMHMRGNPQTMKDLHQYEDITKEMIQYFSERIAAAHAHQITDIIIDPGFGFSKTTDQNYEVLNNLDVFHILEYPILSALSRKSMIYKFLGTKPAEALNGTTVLHTISLLKGAKLLRAHDVKEAVECIKLVNQTIKHETIL</sequence>
<evidence type="ECO:0000256" key="8">
    <source>
        <dbReference type="ARBA" id="ARBA00022909"/>
    </source>
</evidence>
<dbReference type="PANTHER" id="PTHR20941">
    <property type="entry name" value="FOLATE SYNTHESIS PROTEINS"/>
    <property type="match status" value="1"/>
</dbReference>
<dbReference type="NCBIfam" id="TIGR01496">
    <property type="entry name" value="DHPS"/>
    <property type="match status" value="1"/>
</dbReference>
<keyword evidence="7 9" id="KW-0460">Magnesium</keyword>
<reference evidence="11" key="1">
    <citation type="submission" date="2021-08" db="EMBL/GenBank/DDBJ databases">
        <title>Flavobacterium sp. strain CC-SYL302.</title>
        <authorList>
            <person name="Lin S.-Y."/>
            <person name="Lee T.-H."/>
            <person name="Young C.-C."/>
        </authorList>
    </citation>
    <scope>NUCLEOTIDE SEQUENCE</scope>
    <source>
        <strain evidence="11">CC-SYL302</strain>
    </source>
</reference>
<name>A0ABY6M4Q0_9FLAO</name>
<dbReference type="PROSITE" id="PS50972">
    <property type="entry name" value="PTERIN_BINDING"/>
    <property type="match status" value="1"/>
</dbReference>
<dbReference type="EC" id="2.5.1.15" evidence="4 9"/>
<dbReference type="Gene3D" id="3.20.20.20">
    <property type="entry name" value="Dihydropteroate synthase-like"/>
    <property type="match status" value="1"/>
</dbReference>
<evidence type="ECO:0000256" key="5">
    <source>
        <dbReference type="ARBA" id="ARBA00022679"/>
    </source>
</evidence>
<dbReference type="PROSITE" id="PS00792">
    <property type="entry name" value="DHPS_1"/>
    <property type="match status" value="1"/>
</dbReference>
<evidence type="ECO:0000259" key="10">
    <source>
        <dbReference type="PROSITE" id="PS50972"/>
    </source>
</evidence>
<gene>
    <name evidence="11" type="primary">folP</name>
    <name evidence="11" type="ORF">K5I29_04575</name>
</gene>
<evidence type="ECO:0000313" key="11">
    <source>
        <dbReference type="EMBL" id="UYW02183.1"/>
    </source>
</evidence>
<dbReference type="InterPro" id="IPR011005">
    <property type="entry name" value="Dihydropteroate_synth-like_sf"/>
</dbReference>
<evidence type="ECO:0000256" key="7">
    <source>
        <dbReference type="ARBA" id="ARBA00022842"/>
    </source>
</evidence>
<comment type="cofactor">
    <cofactor evidence="2 9">
        <name>Mg(2+)</name>
        <dbReference type="ChEBI" id="CHEBI:18420"/>
    </cofactor>
</comment>
<dbReference type="Pfam" id="PF00809">
    <property type="entry name" value="Pterin_bind"/>
    <property type="match status" value="1"/>
</dbReference>
<feature type="domain" description="Pterin-binding" evidence="10">
    <location>
        <begin position="17"/>
        <end position="269"/>
    </location>
</feature>
<proteinExistence type="inferred from homology"/>
<comment type="similarity">
    <text evidence="9">Belongs to the DHPS family.</text>
</comment>
<evidence type="ECO:0000256" key="2">
    <source>
        <dbReference type="ARBA" id="ARBA00001946"/>
    </source>
</evidence>
<comment type="function">
    <text evidence="9">Catalyzes the condensation of para-aminobenzoate (pABA) with 6-hydroxymethyl-7,8-dihydropterin diphosphate (DHPt-PP) to form 7,8-dihydropteroate (H2Pte), the immediate precursor of folate derivatives.</text>
</comment>
<evidence type="ECO:0000256" key="1">
    <source>
        <dbReference type="ARBA" id="ARBA00000012"/>
    </source>
</evidence>
<dbReference type="SUPFAM" id="SSF51717">
    <property type="entry name" value="Dihydropteroate synthetase-like"/>
    <property type="match status" value="1"/>
</dbReference>
<dbReference type="GO" id="GO:0004156">
    <property type="term" value="F:dihydropteroate synthase activity"/>
    <property type="evidence" value="ECO:0007669"/>
    <property type="project" value="UniProtKB-EC"/>
</dbReference>
<dbReference type="Proteomes" id="UP001163328">
    <property type="component" value="Chromosome"/>
</dbReference>
<dbReference type="InterPro" id="IPR045031">
    <property type="entry name" value="DHP_synth-like"/>
</dbReference>
<evidence type="ECO:0000256" key="4">
    <source>
        <dbReference type="ARBA" id="ARBA00012458"/>
    </source>
</evidence>
<evidence type="ECO:0000313" key="12">
    <source>
        <dbReference type="Proteomes" id="UP001163328"/>
    </source>
</evidence>